<dbReference type="GO" id="GO:0005737">
    <property type="term" value="C:cytoplasm"/>
    <property type="evidence" value="ECO:0007669"/>
    <property type="project" value="TreeGrafter"/>
</dbReference>
<evidence type="ECO:0000256" key="2">
    <source>
        <dbReference type="ARBA" id="ARBA00022603"/>
    </source>
</evidence>
<dbReference type="InterPro" id="IPR008576">
    <property type="entry name" value="MeTrfase_NTM1"/>
</dbReference>
<feature type="binding site" evidence="11">
    <location>
        <position position="86"/>
    </location>
    <ligand>
        <name>S-adenosyl-L-methionine</name>
        <dbReference type="ChEBI" id="CHEBI:59789"/>
    </ligand>
</feature>
<keyword evidence="13" id="KW-1185">Reference proteome</keyword>
<dbReference type="eggNOG" id="KOG3178">
    <property type="taxonomic scope" value="Eukaryota"/>
</dbReference>
<evidence type="ECO:0000256" key="7">
    <source>
        <dbReference type="ARBA" id="ARBA00043129"/>
    </source>
</evidence>
<keyword evidence="3" id="KW-0808">Transferase</keyword>
<dbReference type="PIRSF" id="PIRSF016958">
    <property type="entry name" value="DUF858_MeTrfase_lik"/>
    <property type="match status" value="1"/>
</dbReference>
<dbReference type="EC" id="2.1.1.244" evidence="5"/>
<evidence type="ECO:0000256" key="10">
    <source>
        <dbReference type="ARBA" id="ARBA00048167"/>
    </source>
</evidence>
<evidence type="ECO:0000313" key="12">
    <source>
        <dbReference type="EMBL" id="EKM82637.1"/>
    </source>
</evidence>
<comment type="catalytic activity">
    <reaction evidence="10">
        <text>N-terminal L-alanyl-L-prolyl-L-lysyl-[protein] + 3 S-adenosyl-L-methionine = N-terminal N,N,N-trimethyl-L-alanyl-L-prolyl-L-lysyl-[protein] + 3 S-adenosyl-L-homocysteine + 3 H(+)</text>
        <dbReference type="Rhea" id="RHEA:54712"/>
        <dbReference type="Rhea" id="RHEA-COMP:13785"/>
        <dbReference type="Rhea" id="RHEA-COMP:13971"/>
        <dbReference type="ChEBI" id="CHEBI:15378"/>
        <dbReference type="ChEBI" id="CHEBI:57856"/>
        <dbReference type="ChEBI" id="CHEBI:59789"/>
        <dbReference type="ChEBI" id="CHEBI:138057"/>
        <dbReference type="ChEBI" id="CHEBI:138315"/>
        <dbReference type="EC" id="2.1.1.244"/>
    </reaction>
</comment>
<dbReference type="Pfam" id="PF05891">
    <property type="entry name" value="Methyltransf_PK"/>
    <property type="match status" value="1"/>
</dbReference>
<dbReference type="GeneID" id="18829123"/>
<reference evidence="13" key="1">
    <citation type="journal article" date="2012" name="Proc. Natl. Acad. Sci. U.S.A.">
        <title>Genome sequence of the button mushroom Agaricus bisporus reveals mechanisms governing adaptation to a humic-rich ecological niche.</title>
        <authorList>
            <person name="Morin E."/>
            <person name="Kohler A."/>
            <person name="Baker A.R."/>
            <person name="Foulongne-Oriol M."/>
            <person name="Lombard V."/>
            <person name="Nagy L.G."/>
            <person name="Ohm R.A."/>
            <person name="Patyshakuliyeva A."/>
            <person name="Brun A."/>
            <person name="Aerts A.L."/>
            <person name="Bailey A.M."/>
            <person name="Billette C."/>
            <person name="Coutinho P.M."/>
            <person name="Deakin G."/>
            <person name="Doddapaneni H."/>
            <person name="Floudas D."/>
            <person name="Grimwood J."/>
            <person name="Hilden K."/>
            <person name="Kuees U."/>
            <person name="LaButti K.M."/>
            <person name="Lapidus A."/>
            <person name="Lindquist E.A."/>
            <person name="Lucas S.M."/>
            <person name="Murat C."/>
            <person name="Riley R.W."/>
            <person name="Salamov A.A."/>
            <person name="Schmutz J."/>
            <person name="Subramanian V."/>
            <person name="Woesten H.A.B."/>
            <person name="Xu J."/>
            <person name="Eastwood D.C."/>
            <person name="Foster G.D."/>
            <person name="Sonnenberg A.S."/>
            <person name="Cullen D."/>
            <person name="de Vries R.P."/>
            <person name="Lundell T."/>
            <person name="Hibbett D.S."/>
            <person name="Henrissat B."/>
            <person name="Burton K.S."/>
            <person name="Kerrigan R.W."/>
            <person name="Challen M.P."/>
            <person name="Grigoriev I.V."/>
            <person name="Martin F."/>
        </authorList>
    </citation>
    <scope>NUCLEOTIDE SEQUENCE [LARGE SCALE GENOMIC DNA]</scope>
    <source>
        <strain evidence="13">JB137-S8 / ATCC MYA-4627 / FGSC 10392</strain>
    </source>
</reference>
<comment type="similarity">
    <text evidence="1">Belongs to the methyltransferase superfamily. NTM1 family.</text>
</comment>
<sequence>MATDAGVPVISDGLQYWETQPATYDGVLGGFGTGSLPRIESCGSRLFLLHLLPSLSNVPSAFRPLVSSSGRPKRIRALDVGAGIGRVTSDTLLHLVDDVVLLEPVASFVQQALARGRASLDISNPEPVRWRGIAERVKSVTFLQGTLQEFDPMNPHRVKFLDRVGYEPARPHDDIGMGFDVIWCQWCLGHLSNEDLVDFFKRCKSALRDKESVIVIKENLCPDTAGQATIVFDDQDSSLTRSDKTWKTLFEAAELSLVQEKIQEGLPHGLYVVKMCVV</sequence>
<evidence type="ECO:0000256" key="8">
    <source>
        <dbReference type="ARBA" id="ARBA00047306"/>
    </source>
</evidence>
<dbReference type="AlphaFoldDB" id="K5XHA5"/>
<dbReference type="Proteomes" id="UP000008493">
    <property type="component" value="Unassembled WGS sequence"/>
</dbReference>
<proteinExistence type="inferred from homology"/>
<dbReference type="InParanoid" id="K5XHA5"/>
<evidence type="ECO:0000256" key="4">
    <source>
        <dbReference type="ARBA" id="ARBA00022691"/>
    </source>
</evidence>
<dbReference type="FunCoup" id="K5XHA5">
    <property type="interactions" value="449"/>
</dbReference>
<evidence type="ECO:0000256" key="6">
    <source>
        <dbReference type="ARBA" id="ARBA00039449"/>
    </source>
</evidence>
<dbReference type="PANTHER" id="PTHR12753:SF0">
    <property type="entry name" value="ALPHA N-TERMINAL PROTEIN METHYLTRANSFERASE 1"/>
    <property type="match status" value="1"/>
</dbReference>
<feature type="binding site" evidence="11">
    <location>
        <position position="81"/>
    </location>
    <ligand>
        <name>S-adenosyl-L-methionine</name>
        <dbReference type="ChEBI" id="CHEBI:59789"/>
    </ligand>
</feature>
<dbReference type="Gene3D" id="3.40.50.150">
    <property type="entry name" value="Vaccinia Virus protein VP39"/>
    <property type="match status" value="1"/>
</dbReference>
<dbReference type="SUPFAM" id="SSF53335">
    <property type="entry name" value="S-adenosyl-L-methionine-dependent methyltransferases"/>
    <property type="match status" value="1"/>
</dbReference>
<evidence type="ECO:0000256" key="3">
    <source>
        <dbReference type="ARBA" id="ARBA00022679"/>
    </source>
</evidence>
<dbReference type="EMBL" id="JH971386">
    <property type="protein sequence ID" value="EKM82637.1"/>
    <property type="molecule type" value="Genomic_DNA"/>
</dbReference>
<feature type="binding site" evidence="11">
    <location>
        <begin position="147"/>
        <end position="148"/>
    </location>
    <ligand>
        <name>S-adenosyl-L-methionine</name>
        <dbReference type="ChEBI" id="CHEBI:59789"/>
    </ligand>
</feature>
<comment type="catalytic activity">
    <reaction evidence="9">
        <text>N-terminal L-prolyl-L-prolyl-L-lysyl-[protein] + 2 S-adenosyl-L-methionine = N-terminal N,N-dimethyl-L-prolyl-L-prolyl-L-lysyl-[protein] + 2 S-adenosyl-L-homocysteine + 2 H(+)</text>
        <dbReference type="Rhea" id="RHEA:54736"/>
        <dbReference type="Rhea" id="RHEA-COMP:13787"/>
        <dbReference type="Rhea" id="RHEA-COMP:13974"/>
        <dbReference type="ChEBI" id="CHEBI:15378"/>
        <dbReference type="ChEBI" id="CHEBI:57856"/>
        <dbReference type="ChEBI" id="CHEBI:59789"/>
        <dbReference type="ChEBI" id="CHEBI:138059"/>
        <dbReference type="ChEBI" id="CHEBI:138318"/>
        <dbReference type="EC" id="2.1.1.244"/>
    </reaction>
</comment>
<evidence type="ECO:0000256" key="11">
    <source>
        <dbReference type="PIRSR" id="PIRSR016958-1"/>
    </source>
</evidence>
<evidence type="ECO:0000256" key="9">
    <source>
        <dbReference type="ARBA" id="ARBA00047885"/>
    </source>
</evidence>
<dbReference type="RefSeq" id="XP_007326112.1">
    <property type="nucleotide sequence ID" value="XM_007326050.1"/>
</dbReference>
<dbReference type="InterPro" id="IPR029063">
    <property type="entry name" value="SAM-dependent_MTases_sf"/>
</dbReference>
<accession>K5XHA5</accession>
<dbReference type="OMA" id="PVRMYCL"/>
<name>K5XHA5_AGABU</name>
<dbReference type="STRING" id="597362.K5XHA5"/>
<dbReference type="CDD" id="cd02440">
    <property type="entry name" value="AdoMet_MTases"/>
    <property type="match status" value="1"/>
</dbReference>
<dbReference type="KEGG" id="abp:AGABI1DRAFT35058"/>
<keyword evidence="2" id="KW-0489">Methyltransferase</keyword>
<dbReference type="GO" id="GO:0071885">
    <property type="term" value="F:N-terminal protein N-methyltransferase activity"/>
    <property type="evidence" value="ECO:0007669"/>
    <property type="project" value="UniProtKB-EC"/>
</dbReference>
<organism evidence="12 13">
    <name type="scientific">Agaricus bisporus var. burnettii (strain JB137-S8 / ATCC MYA-4627 / FGSC 10392)</name>
    <name type="common">White button mushroom</name>
    <dbReference type="NCBI Taxonomy" id="597362"/>
    <lineage>
        <taxon>Eukaryota</taxon>
        <taxon>Fungi</taxon>
        <taxon>Dikarya</taxon>
        <taxon>Basidiomycota</taxon>
        <taxon>Agaricomycotina</taxon>
        <taxon>Agaricomycetes</taxon>
        <taxon>Agaricomycetidae</taxon>
        <taxon>Agaricales</taxon>
        <taxon>Agaricineae</taxon>
        <taxon>Agaricaceae</taxon>
        <taxon>Agaricus</taxon>
    </lineage>
</organism>
<dbReference type="OrthoDB" id="1298661at2759"/>
<dbReference type="PANTHER" id="PTHR12753">
    <property type="entry name" value="AD-003 - RELATED"/>
    <property type="match status" value="1"/>
</dbReference>
<evidence type="ECO:0000256" key="1">
    <source>
        <dbReference type="ARBA" id="ARBA00009059"/>
    </source>
</evidence>
<protein>
    <recommendedName>
        <fullName evidence="6">Alpha N-terminal protein methyltransferase 1</fullName>
        <ecNumber evidence="5">2.1.1.244</ecNumber>
    </recommendedName>
    <alternativeName>
        <fullName evidence="7">X-Pro-Lys N-terminal protein methyltransferase 1</fullName>
    </alternativeName>
</protein>
<gene>
    <name evidence="12" type="ORF">AGABI1DRAFT_35058</name>
</gene>
<dbReference type="HOGENOM" id="CLU_055356_0_0_1"/>
<evidence type="ECO:0000256" key="5">
    <source>
        <dbReference type="ARBA" id="ARBA00039112"/>
    </source>
</evidence>
<keyword evidence="4 11" id="KW-0949">S-adenosyl-L-methionine</keyword>
<evidence type="ECO:0000313" key="13">
    <source>
        <dbReference type="Proteomes" id="UP000008493"/>
    </source>
</evidence>
<comment type="catalytic activity">
    <reaction evidence="8">
        <text>N-terminal L-seryl-L-prolyl-L-lysyl-[protein] + 3 S-adenosyl-L-methionine = N-terminal N,N,N-trimethyl-L-seryl-L-prolyl-L-lysyl-[protein] + 3 S-adenosyl-L-homocysteine + 3 H(+)</text>
        <dbReference type="Rhea" id="RHEA:54724"/>
        <dbReference type="Rhea" id="RHEA-COMP:13789"/>
        <dbReference type="Rhea" id="RHEA-COMP:13973"/>
        <dbReference type="ChEBI" id="CHEBI:15378"/>
        <dbReference type="ChEBI" id="CHEBI:57856"/>
        <dbReference type="ChEBI" id="CHEBI:59789"/>
        <dbReference type="ChEBI" id="CHEBI:138061"/>
        <dbReference type="ChEBI" id="CHEBI:138317"/>
        <dbReference type="EC" id="2.1.1.244"/>
    </reaction>
</comment>
<dbReference type="GO" id="GO:0032259">
    <property type="term" value="P:methylation"/>
    <property type="evidence" value="ECO:0007669"/>
    <property type="project" value="UniProtKB-KW"/>
</dbReference>
<feature type="binding site" evidence="11">
    <location>
        <position position="185"/>
    </location>
    <ligand>
        <name>S-adenosyl-L-methionine</name>
        <dbReference type="ChEBI" id="CHEBI:59789"/>
    </ligand>
</feature>